<feature type="chain" id="PRO_5046069318" description="Secreted protein" evidence="1">
    <location>
        <begin position="31"/>
        <end position="84"/>
    </location>
</feature>
<evidence type="ECO:0000313" key="2">
    <source>
        <dbReference type="EMBL" id="MBD8490158.1"/>
    </source>
</evidence>
<sequence>MKNSLKNLLRGGVFLMAVIAAFAFTQPMDASQTYWGDDPIQGPVQVELGSSEYSCDSNPSEQCLYHDEALTNPVSGSQGEFELN</sequence>
<evidence type="ECO:0000256" key="1">
    <source>
        <dbReference type="SAM" id="SignalP"/>
    </source>
</evidence>
<protein>
    <recommendedName>
        <fullName evidence="4">Secreted protein</fullName>
    </recommendedName>
</protein>
<keyword evidence="3" id="KW-1185">Reference proteome</keyword>
<dbReference type="RefSeq" id="WP_192011051.1">
    <property type="nucleotide sequence ID" value="NZ_JACYTQ010000006.1"/>
</dbReference>
<dbReference type="EMBL" id="JACYTQ010000006">
    <property type="protein sequence ID" value="MBD8490158.1"/>
    <property type="molecule type" value="Genomic_DNA"/>
</dbReference>
<proteinExistence type="predicted"/>
<organism evidence="2 3">
    <name type="scientific">Echinicola arenosa</name>
    <dbReference type="NCBI Taxonomy" id="2774144"/>
    <lineage>
        <taxon>Bacteria</taxon>
        <taxon>Pseudomonadati</taxon>
        <taxon>Bacteroidota</taxon>
        <taxon>Cytophagia</taxon>
        <taxon>Cytophagales</taxon>
        <taxon>Cyclobacteriaceae</taxon>
        <taxon>Echinicola</taxon>
    </lineage>
</organism>
<evidence type="ECO:0008006" key="4">
    <source>
        <dbReference type="Google" id="ProtNLM"/>
    </source>
</evidence>
<comment type="caution">
    <text evidence="2">The sequence shown here is derived from an EMBL/GenBank/DDBJ whole genome shotgun (WGS) entry which is preliminary data.</text>
</comment>
<dbReference type="Proteomes" id="UP000647133">
    <property type="component" value="Unassembled WGS sequence"/>
</dbReference>
<gene>
    <name evidence="2" type="ORF">IFO69_15490</name>
</gene>
<accession>A0ABR9AQL1</accession>
<keyword evidence="1" id="KW-0732">Signal</keyword>
<name>A0ABR9AQL1_9BACT</name>
<reference evidence="2 3" key="1">
    <citation type="submission" date="2020-09" db="EMBL/GenBank/DDBJ databases">
        <title>Echinicola sp. CAU 1574 isolated from sand of Sido Beach.</title>
        <authorList>
            <person name="Kim W."/>
        </authorList>
    </citation>
    <scope>NUCLEOTIDE SEQUENCE [LARGE SCALE GENOMIC DNA]</scope>
    <source>
        <strain evidence="2 3">CAU 1574</strain>
    </source>
</reference>
<evidence type="ECO:0000313" key="3">
    <source>
        <dbReference type="Proteomes" id="UP000647133"/>
    </source>
</evidence>
<feature type="signal peptide" evidence="1">
    <location>
        <begin position="1"/>
        <end position="30"/>
    </location>
</feature>